<evidence type="ECO:0000256" key="3">
    <source>
        <dbReference type="ARBA" id="ARBA00022884"/>
    </source>
</evidence>
<dbReference type="InterPro" id="IPR035926">
    <property type="entry name" value="NusB-like_sf"/>
</dbReference>
<dbReference type="Pfam" id="PF01029">
    <property type="entry name" value="NusB"/>
    <property type="match status" value="1"/>
</dbReference>
<evidence type="ECO:0000256" key="2">
    <source>
        <dbReference type="ARBA" id="ARBA00022814"/>
    </source>
</evidence>
<dbReference type="HAMAP" id="MF_00073">
    <property type="entry name" value="NusB"/>
    <property type="match status" value="1"/>
</dbReference>
<reference evidence="7" key="1">
    <citation type="submission" date="2018-07" db="EMBL/GenBank/DDBJ databases">
        <authorList>
            <person name="Quirk P.G."/>
            <person name="Krulwich T.A."/>
        </authorList>
    </citation>
    <scope>NUCLEOTIDE SEQUENCE</scope>
</reference>
<dbReference type="Gene3D" id="1.10.940.10">
    <property type="entry name" value="NusB-like"/>
    <property type="match status" value="1"/>
</dbReference>
<keyword evidence="3" id="KW-0694">RNA-binding</keyword>
<evidence type="ECO:0000256" key="5">
    <source>
        <dbReference type="ARBA" id="ARBA00023163"/>
    </source>
</evidence>
<dbReference type="PANTHER" id="PTHR11078:SF3">
    <property type="entry name" value="ANTITERMINATION NUSB DOMAIN-CONTAINING PROTEIN"/>
    <property type="match status" value="1"/>
</dbReference>
<proteinExistence type="inferred from homology"/>
<organism evidence="7">
    <name type="scientific">metagenome</name>
    <dbReference type="NCBI Taxonomy" id="256318"/>
    <lineage>
        <taxon>unclassified sequences</taxon>
        <taxon>metagenomes</taxon>
    </lineage>
</organism>
<dbReference type="NCBIfam" id="TIGR01951">
    <property type="entry name" value="nusB"/>
    <property type="match status" value="1"/>
</dbReference>
<dbReference type="SUPFAM" id="SSF48013">
    <property type="entry name" value="NusB-like"/>
    <property type="match status" value="1"/>
</dbReference>
<accession>A0A380TIW4</accession>
<comment type="similarity">
    <text evidence="1">Belongs to the NusB family.</text>
</comment>
<dbReference type="PANTHER" id="PTHR11078">
    <property type="entry name" value="N UTILIZATION SUBSTANCE PROTEIN B-RELATED"/>
    <property type="match status" value="1"/>
</dbReference>
<keyword evidence="2" id="KW-0889">Transcription antitermination</keyword>
<dbReference type="GO" id="GO:0005829">
    <property type="term" value="C:cytosol"/>
    <property type="evidence" value="ECO:0007669"/>
    <property type="project" value="TreeGrafter"/>
</dbReference>
<sequence>MPPPAGRRRTAARLAAVQALYQMDLTGAAPEIVIRDVLQAERAQPAGEKGGLPAPDPSTVSRLVSGVAENLELLDRHLATALSGDLMLDRLEVLLRAILRAGAYELLLRPDIPLKVIINEYVDLAHAFFAEREPPLVNAVLDRLAAARRPDDEPPSKAVNGA</sequence>
<evidence type="ECO:0000259" key="6">
    <source>
        <dbReference type="Pfam" id="PF01029"/>
    </source>
</evidence>
<evidence type="ECO:0000256" key="4">
    <source>
        <dbReference type="ARBA" id="ARBA00023015"/>
    </source>
</evidence>
<dbReference type="GO" id="GO:0006353">
    <property type="term" value="P:DNA-templated transcription termination"/>
    <property type="evidence" value="ECO:0007669"/>
    <property type="project" value="InterPro"/>
</dbReference>
<dbReference type="GO" id="GO:0031564">
    <property type="term" value="P:transcription antitermination"/>
    <property type="evidence" value="ECO:0007669"/>
    <property type="project" value="UniProtKB-KW"/>
</dbReference>
<dbReference type="EMBL" id="UIDG01000423">
    <property type="protein sequence ID" value="SUS07641.1"/>
    <property type="molecule type" value="Genomic_DNA"/>
</dbReference>
<evidence type="ECO:0000256" key="1">
    <source>
        <dbReference type="ARBA" id="ARBA00005952"/>
    </source>
</evidence>
<dbReference type="InterPro" id="IPR011605">
    <property type="entry name" value="NusB_fam"/>
</dbReference>
<protein>
    <submittedName>
        <fullName evidence="7">Transcription antitermination protein NusB</fullName>
    </submittedName>
</protein>
<keyword evidence="4" id="KW-0805">Transcription regulation</keyword>
<gene>
    <name evidence="7" type="primary">nusB</name>
    <name evidence="7" type="ORF">DF3PB_480001</name>
</gene>
<dbReference type="AlphaFoldDB" id="A0A380TIW4"/>
<keyword evidence="5" id="KW-0804">Transcription</keyword>
<name>A0A380TIW4_9ZZZZ</name>
<dbReference type="InterPro" id="IPR006027">
    <property type="entry name" value="NusB_RsmB_TIM44"/>
</dbReference>
<feature type="domain" description="NusB/RsmB/TIM44" evidence="6">
    <location>
        <begin position="11"/>
        <end position="145"/>
    </location>
</feature>
<dbReference type="GO" id="GO:0003723">
    <property type="term" value="F:RNA binding"/>
    <property type="evidence" value="ECO:0007669"/>
    <property type="project" value="UniProtKB-KW"/>
</dbReference>
<evidence type="ECO:0000313" key="7">
    <source>
        <dbReference type="EMBL" id="SUS07641.1"/>
    </source>
</evidence>